<dbReference type="InterPro" id="IPR003918">
    <property type="entry name" value="NADH_UbQ_OxRdtase"/>
</dbReference>
<feature type="transmembrane region" description="Helical" evidence="7">
    <location>
        <begin position="467"/>
        <end position="490"/>
    </location>
</feature>
<feature type="transmembrane region" description="Helical" evidence="7">
    <location>
        <begin position="144"/>
        <end position="163"/>
    </location>
</feature>
<evidence type="ECO:0000256" key="6">
    <source>
        <dbReference type="RuleBase" id="RU000320"/>
    </source>
</evidence>
<dbReference type="InterPro" id="IPR010227">
    <property type="entry name" value="NADH_Q_OxRdtase_chainM/4"/>
</dbReference>
<comment type="caution">
    <text evidence="9">The sequence shown here is derived from an EMBL/GenBank/DDBJ whole genome shotgun (WGS) entry which is preliminary data.</text>
</comment>
<feature type="transmembrane region" description="Helical" evidence="7">
    <location>
        <begin position="421"/>
        <end position="446"/>
    </location>
</feature>
<dbReference type="InterPro" id="IPR001750">
    <property type="entry name" value="ND/Mrp_TM"/>
</dbReference>
<gene>
    <name evidence="9" type="ORF">QEH59_06780</name>
</gene>
<keyword evidence="10" id="KW-1185">Reference proteome</keyword>
<feature type="transmembrane region" description="Helical" evidence="7">
    <location>
        <begin position="175"/>
        <end position="193"/>
    </location>
</feature>
<feature type="transmembrane region" description="Helical" evidence="7">
    <location>
        <begin position="382"/>
        <end position="401"/>
    </location>
</feature>
<evidence type="ECO:0000256" key="4">
    <source>
        <dbReference type="ARBA" id="ARBA00022989"/>
    </source>
</evidence>
<evidence type="ECO:0000313" key="9">
    <source>
        <dbReference type="EMBL" id="MDQ8194121.1"/>
    </source>
</evidence>
<comment type="subcellular location">
    <subcellularLocation>
        <location evidence="1">Endomembrane system</location>
        <topology evidence="1">Multi-pass membrane protein</topology>
    </subcellularLocation>
    <subcellularLocation>
        <location evidence="6">Membrane</location>
        <topology evidence="6">Multi-pass membrane protein</topology>
    </subcellularLocation>
</comment>
<dbReference type="PANTHER" id="PTHR43507:SF4">
    <property type="entry name" value="PROTON-TRANSLOCATING NADH-QUINONE OXIDOREDUCTASE, CHAIN M"/>
    <property type="match status" value="1"/>
</dbReference>
<feature type="transmembrane region" description="Helical" evidence="7">
    <location>
        <begin position="222"/>
        <end position="244"/>
    </location>
</feature>
<comment type="similarity">
    <text evidence="2">Belongs to the complex I subunit 4 family.</text>
</comment>
<evidence type="ECO:0000256" key="2">
    <source>
        <dbReference type="ARBA" id="ARBA00009025"/>
    </source>
</evidence>
<dbReference type="EC" id="1.6.5.-" evidence="9"/>
<keyword evidence="4 7" id="KW-1133">Transmembrane helix</keyword>
<feature type="transmembrane region" description="Helical" evidence="7">
    <location>
        <begin position="341"/>
        <end position="362"/>
    </location>
</feature>
<dbReference type="PRINTS" id="PR01437">
    <property type="entry name" value="NUOXDRDTASE4"/>
</dbReference>
<evidence type="ECO:0000313" key="10">
    <source>
        <dbReference type="Proteomes" id="UP001243717"/>
    </source>
</evidence>
<accession>A0ABU1AK61</accession>
<feature type="transmembrane region" description="Helical" evidence="7">
    <location>
        <begin position="288"/>
        <end position="306"/>
    </location>
</feature>
<evidence type="ECO:0000256" key="3">
    <source>
        <dbReference type="ARBA" id="ARBA00022692"/>
    </source>
</evidence>
<evidence type="ECO:0000256" key="1">
    <source>
        <dbReference type="ARBA" id="ARBA00004127"/>
    </source>
</evidence>
<evidence type="ECO:0000256" key="7">
    <source>
        <dbReference type="SAM" id="Phobius"/>
    </source>
</evidence>
<sequence>MGNLDTNSLFLLTAIIAPLLAGVVLLLGARFSPTTMRAIAVFGFAWPLIIGLLLYSRFDPSLIGAYNFELCLPTGLESIGIYLHLGLNGISMPLFLLAGTVGLAAGLYAMYSKAERPHLYLALLLFMLGGLMGTFASIDVFFFYFFHEFALIPTFLMIGMWGGVGRRGAAIEMTIYLTLGALLSLLGLIALYVQSGADSFSLIELRNYLSAQPLSDTVQNNIFALLLFGFGILVSLFPFHSWAPKGYAVAPTGAAMLHAGVLKKFGLYGLLQIAAPLLPAGADHWFPWIVWLALGNIIFIGLVTLAQKDLKMMLGYSSVMHMGYAFLGLACFSVIGAGGALLLMVAHGLSVALLFMLSTCIYHRSQTFDLSEMGGLATKAPVLAAFFVAGSMASIGLPGFGNFWGEFTIFAALAETELTRWIVVPAATGIIISAIYGLRAVANIFFGQPKAAFVERLQSDQITDLQAFEKLSAGILIAALVLTGIFPRVFSDDANRELLELYPQQQSHLPVIHSAVLSTDVDTHKELTH</sequence>
<dbReference type="EMBL" id="JARXIC010000008">
    <property type="protein sequence ID" value="MDQ8194121.1"/>
    <property type="molecule type" value="Genomic_DNA"/>
</dbReference>
<protein>
    <submittedName>
        <fullName evidence="9">NADH-quinone oxidoreductase subunit M</fullName>
        <ecNumber evidence="9">1.6.5.-</ecNumber>
    </submittedName>
</protein>
<keyword evidence="3 6" id="KW-0812">Transmembrane</keyword>
<proteinExistence type="inferred from homology"/>
<feature type="transmembrane region" description="Helical" evidence="7">
    <location>
        <begin position="313"/>
        <end position="335"/>
    </location>
</feature>
<evidence type="ECO:0000259" key="8">
    <source>
        <dbReference type="Pfam" id="PF00361"/>
    </source>
</evidence>
<feature type="transmembrane region" description="Helical" evidence="7">
    <location>
        <begin position="39"/>
        <end position="58"/>
    </location>
</feature>
<evidence type="ECO:0000256" key="5">
    <source>
        <dbReference type="ARBA" id="ARBA00023136"/>
    </source>
</evidence>
<organism evidence="9 10">
    <name type="scientific">Thalassobacterium sedimentorum</name>
    <dbReference type="NCBI Taxonomy" id="3041258"/>
    <lineage>
        <taxon>Bacteria</taxon>
        <taxon>Pseudomonadati</taxon>
        <taxon>Verrucomicrobiota</taxon>
        <taxon>Opitutia</taxon>
        <taxon>Puniceicoccales</taxon>
        <taxon>Coraliomargaritaceae</taxon>
        <taxon>Thalassobacterium</taxon>
    </lineage>
</organism>
<feature type="transmembrane region" description="Helical" evidence="7">
    <location>
        <begin position="118"/>
        <end position="138"/>
    </location>
</feature>
<feature type="domain" description="NADH:quinone oxidoreductase/Mrp antiporter transmembrane" evidence="8">
    <location>
        <begin position="138"/>
        <end position="424"/>
    </location>
</feature>
<reference evidence="9 10" key="1">
    <citation type="submission" date="2023-04" db="EMBL/GenBank/DDBJ databases">
        <title>A novel bacteria isolated from coastal sediment.</title>
        <authorList>
            <person name="Liu X.-J."/>
            <person name="Du Z.-J."/>
        </authorList>
    </citation>
    <scope>NUCLEOTIDE SEQUENCE [LARGE SCALE GENOMIC DNA]</scope>
    <source>
        <strain evidence="9 10">SDUM461004</strain>
    </source>
</reference>
<keyword evidence="9" id="KW-0560">Oxidoreductase</keyword>
<dbReference type="GO" id="GO:0016491">
    <property type="term" value="F:oxidoreductase activity"/>
    <property type="evidence" value="ECO:0007669"/>
    <property type="project" value="UniProtKB-KW"/>
</dbReference>
<feature type="transmembrane region" description="Helical" evidence="7">
    <location>
        <begin position="90"/>
        <end position="111"/>
    </location>
</feature>
<dbReference type="PANTHER" id="PTHR43507">
    <property type="entry name" value="NADH-UBIQUINONE OXIDOREDUCTASE CHAIN 4"/>
    <property type="match status" value="1"/>
</dbReference>
<dbReference type="Pfam" id="PF00361">
    <property type="entry name" value="Proton_antipo_M"/>
    <property type="match status" value="1"/>
</dbReference>
<dbReference type="Proteomes" id="UP001243717">
    <property type="component" value="Unassembled WGS sequence"/>
</dbReference>
<name>A0ABU1AK61_9BACT</name>
<keyword evidence="5 7" id="KW-0472">Membrane</keyword>
<feature type="transmembrane region" description="Helical" evidence="7">
    <location>
        <begin position="6"/>
        <end position="27"/>
    </location>
</feature>
<dbReference type="NCBIfam" id="TIGR01972">
    <property type="entry name" value="NDH_I_M"/>
    <property type="match status" value="1"/>
</dbReference>